<feature type="region of interest" description="Disordered" evidence="1">
    <location>
        <begin position="66"/>
        <end position="90"/>
    </location>
</feature>
<sequence>MSSSVNMETRASIRFPGCRVPNAHRIDHTPSHRLLSVTTLGAAQAALLFQDNKIAPFIALRTTENESRSSRGARVQKQRPKQLLHPSSFSSSSEDFLKFVDHVFMLRDGSDLDEFRLQYCGFTDNVDDSLMSRLNIWIEVAVKRKTKKLHLDLTPVPKFVQLSSRRTLQVTRLGKGRMGLRIPSALGQLRTLELVSVNLLAESFSLDSFSNCPALETLKFKSCCFKDWPSLCISAPSLKIIVFNDCKWNDCFIKVSALSLQKLDIDSCECDDCDIVVSAPRLKSFCYIFNSLPNSFVFRKVYCLESAVISCSTNDLDDDDALTLRKMFNSISYMDKLNLDLVSIKLLKHLAPLGLLKHLTMQLYHCFCNDYVNSVIKFLNDNCKIEILEISGFKETDLPHGKDSQIKRPKKLTTLFHLKKLVVTYHVRDRKEIEWVKLLERNAPNLEEVTFNCSSSEDFLKFVDHVFMLRDGSDLDEFRLQYCGFTDNVDDSLMSRLNIWIEVALKRKTKKLHLDLTPVPKFVQLS</sequence>
<keyword evidence="4" id="KW-1185">Reference proteome</keyword>
<dbReference type="Gene3D" id="3.80.10.10">
    <property type="entry name" value="Ribonuclease Inhibitor"/>
    <property type="match status" value="1"/>
</dbReference>
<name>A0AAV7DY18_ARIFI</name>
<dbReference type="PANTHER" id="PTHR34223:SF51">
    <property type="entry name" value="OS06G0556300 PROTEIN"/>
    <property type="match status" value="1"/>
</dbReference>
<evidence type="ECO:0000256" key="1">
    <source>
        <dbReference type="SAM" id="MobiDB-lite"/>
    </source>
</evidence>
<dbReference type="InterPro" id="IPR032675">
    <property type="entry name" value="LRR_dom_sf"/>
</dbReference>
<dbReference type="InterPro" id="IPR053197">
    <property type="entry name" value="F-box_SCFL_complex_component"/>
</dbReference>
<dbReference type="Pfam" id="PF24758">
    <property type="entry name" value="LRR_At5g56370"/>
    <property type="match status" value="1"/>
</dbReference>
<dbReference type="SUPFAM" id="SSF52047">
    <property type="entry name" value="RNI-like"/>
    <property type="match status" value="1"/>
</dbReference>
<gene>
    <name evidence="3" type="ORF">H6P81_017399</name>
</gene>
<evidence type="ECO:0000313" key="4">
    <source>
        <dbReference type="Proteomes" id="UP000825729"/>
    </source>
</evidence>
<evidence type="ECO:0000259" key="2">
    <source>
        <dbReference type="Pfam" id="PF24758"/>
    </source>
</evidence>
<dbReference type="EMBL" id="JAINDJ010000007">
    <property type="protein sequence ID" value="KAG9441545.1"/>
    <property type="molecule type" value="Genomic_DNA"/>
</dbReference>
<feature type="domain" description="F-box/LRR-repeat protein 15/At3g58940/PEG3-like LRR" evidence="2">
    <location>
        <begin position="137"/>
        <end position="294"/>
    </location>
</feature>
<organism evidence="3 4">
    <name type="scientific">Aristolochia fimbriata</name>
    <name type="common">White veined hardy Dutchman's pipe vine</name>
    <dbReference type="NCBI Taxonomy" id="158543"/>
    <lineage>
        <taxon>Eukaryota</taxon>
        <taxon>Viridiplantae</taxon>
        <taxon>Streptophyta</taxon>
        <taxon>Embryophyta</taxon>
        <taxon>Tracheophyta</taxon>
        <taxon>Spermatophyta</taxon>
        <taxon>Magnoliopsida</taxon>
        <taxon>Magnoliidae</taxon>
        <taxon>Piperales</taxon>
        <taxon>Aristolochiaceae</taxon>
        <taxon>Aristolochia</taxon>
    </lineage>
</organism>
<dbReference type="PANTHER" id="PTHR34223">
    <property type="entry name" value="OS11G0201299 PROTEIN"/>
    <property type="match status" value="1"/>
</dbReference>
<proteinExistence type="predicted"/>
<dbReference type="InterPro" id="IPR055411">
    <property type="entry name" value="LRR_FXL15/At3g58940/PEG3-like"/>
</dbReference>
<evidence type="ECO:0000313" key="3">
    <source>
        <dbReference type="EMBL" id="KAG9441545.1"/>
    </source>
</evidence>
<reference evidence="3 4" key="1">
    <citation type="submission" date="2021-07" db="EMBL/GenBank/DDBJ databases">
        <title>The Aristolochia fimbriata genome: insights into angiosperm evolution, floral development and chemical biosynthesis.</title>
        <authorList>
            <person name="Jiao Y."/>
        </authorList>
    </citation>
    <scope>NUCLEOTIDE SEQUENCE [LARGE SCALE GENOMIC DNA]</scope>
    <source>
        <strain evidence="3">IBCAS-2021</strain>
        <tissue evidence="3">Leaf</tissue>
    </source>
</reference>
<dbReference type="AlphaFoldDB" id="A0AAV7DY18"/>
<protein>
    <recommendedName>
        <fullName evidence="2">F-box/LRR-repeat protein 15/At3g58940/PEG3-like LRR domain-containing protein</fullName>
    </recommendedName>
</protein>
<comment type="caution">
    <text evidence="3">The sequence shown here is derived from an EMBL/GenBank/DDBJ whole genome shotgun (WGS) entry which is preliminary data.</text>
</comment>
<accession>A0AAV7DY18</accession>
<dbReference type="Proteomes" id="UP000825729">
    <property type="component" value="Unassembled WGS sequence"/>
</dbReference>